<dbReference type="Pfam" id="PF07729">
    <property type="entry name" value="FCD"/>
    <property type="match status" value="1"/>
</dbReference>
<evidence type="ECO:0000256" key="2">
    <source>
        <dbReference type="ARBA" id="ARBA00023125"/>
    </source>
</evidence>
<dbReference type="Gene3D" id="1.10.10.10">
    <property type="entry name" value="Winged helix-like DNA-binding domain superfamily/Winged helix DNA-binding domain"/>
    <property type="match status" value="1"/>
</dbReference>
<accession>A0A501XJN2</accession>
<dbReference type="SUPFAM" id="SSF46785">
    <property type="entry name" value="Winged helix' DNA-binding domain"/>
    <property type="match status" value="1"/>
</dbReference>
<gene>
    <name evidence="6" type="ORF">FJQ54_10790</name>
</gene>
<dbReference type="InterPro" id="IPR036390">
    <property type="entry name" value="WH_DNA-bd_sf"/>
</dbReference>
<dbReference type="InterPro" id="IPR008920">
    <property type="entry name" value="TF_FadR/GntR_C"/>
</dbReference>
<evidence type="ECO:0000256" key="3">
    <source>
        <dbReference type="ARBA" id="ARBA00023163"/>
    </source>
</evidence>
<sequence>MTGSPMPAERADQPVAGSAKSPPEIADVIRRDIQSGAYPPGHHLGTIEIAERFGVSRGPVREALRLLESLNLVRILPRKGAFVIAPGDDEIQELLEIRGLLFALSCERAARRITAEVAADLGRHAKRLTEMAADPACSPRRFQQGTFDLAETVLRACGSERLAEMQREMTFGAGIVYGHLSFATQDMRAIEARAFGTLVELIVAGHPEESFRAARRVHEDGVRRGVELAALMPKPAPTDFRGKRKRRS</sequence>
<dbReference type="GO" id="GO:0003677">
    <property type="term" value="F:DNA binding"/>
    <property type="evidence" value="ECO:0007669"/>
    <property type="project" value="UniProtKB-KW"/>
</dbReference>
<dbReference type="InterPro" id="IPR000524">
    <property type="entry name" value="Tscrpt_reg_HTH_GntR"/>
</dbReference>
<feature type="domain" description="HTH gntR-type" evidence="5">
    <location>
        <begin position="19"/>
        <end position="86"/>
    </location>
</feature>
<reference evidence="6 7" key="1">
    <citation type="submission" date="2019-06" db="EMBL/GenBank/DDBJ databases">
        <authorList>
            <person name="Lee I."/>
            <person name="Jang G.I."/>
            <person name="Hwang C.Y."/>
        </authorList>
    </citation>
    <scope>NUCLEOTIDE SEQUENCE [LARGE SCALE GENOMIC DNA]</scope>
    <source>
        <strain evidence="6 7">PAMC 28131</strain>
    </source>
</reference>
<dbReference type="SUPFAM" id="SSF48008">
    <property type="entry name" value="GntR ligand-binding domain-like"/>
    <property type="match status" value="1"/>
</dbReference>
<keyword evidence="1" id="KW-0805">Transcription regulation</keyword>
<evidence type="ECO:0000313" key="6">
    <source>
        <dbReference type="EMBL" id="TPE60484.1"/>
    </source>
</evidence>
<comment type="caution">
    <text evidence="6">The sequence shown here is derived from an EMBL/GenBank/DDBJ whole genome shotgun (WGS) entry which is preliminary data.</text>
</comment>
<keyword evidence="3" id="KW-0804">Transcription</keyword>
<proteinExistence type="predicted"/>
<feature type="region of interest" description="Disordered" evidence="4">
    <location>
        <begin position="1"/>
        <end position="22"/>
    </location>
</feature>
<dbReference type="AlphaFoldDB" id="A0A501XJN2"/>
<dbReference type="PROSITE" id="PS50949">
    <property type="entry name" value="HTH_GNTR"/>
    <property type="match status" value="1"/>
</dbReference>
<dbReference type="OrthoDB" id="7620579at2"/>
<evidence type="ECO:0000313" key="7">
    <source>
        <dbReference type="Proteomes" id="UP000319897"/>
    </source>
</evidence>
<dbReference type="SMART" id="SM00345">
    <property type="entry name" value="HTH_GNTR"/>
    <property type="match status" value="1"/>
</dbReference>
<dbReference type="InterPro" id="IPR036388">
    <property type="entry name" value="WH-like_DNA-bd_sf"/>
</dbReference>
<protein>
    <submittedName>
        <fullName evidence="6">GntR family transcriptional regulator</fullName>
    </submittedName>
</protein>
<dbReference type="EMBL" id="VFSU01000026">
    <property type="protein sequence ID" value="TPE60484.1"/>
    <property type="molecule type" value="Genomic_DNA"/>
</dbReference>
<dbReference type="Gene3D" id="1.20.120.530">
    <property type="entry name" value="GntR ligand-binding domain-like"/>
    <property type="match status" value="1"/>
</dbReference>
<evidence type="ECO:0000256" key="4">
    <source>
        <dbReference type="SAM" id="MobiDB-lite"/>
    </source>
</evidence>
<dbReference type="GO" id="GO:0003700">
    <property type="term" value="F:DNA-binding transcription factor activity"/>
    <property type="evidence" value="ECO:0007669"/>
    <property type="project" value="InterPro"/>
</dbReference>
<dbReference type="Proteomes" id="UP000319897">
    <property type="component" value="Unassembled WGS sequence"/>
</dbReference>
<keyword evidence="7" id="KW-1185">Reference proteome</keyword>
<evidence type="ECO:0000259" key="5">
    <source>
        <dbReference type="PROSITE" id="PS50949"/>
    </source>
</evidence>
<dbReference type="PANTHER" id="PTHR43537">
    <property type="entry name" value="TRANSCRIPTIONAL REGULATOR, GNTR FAMILY"/>
    <property type="match status" value="1"/>
</dbReference>
<dbReference type="CDD" id="cd07377">
    <property type="entry name" value="WHTH_GntR"/>
    <property type="match status" value="1"/>
</dbReference>
<dbReference type="InterPro" id="IPR011711">
    <property type="entry name" value="GntR_C"/>
</dbReference>
<dbReference type="SMART" id="SM00895">
    <property type="entry name" value="FCD"/>
    <property type="match status" value="1"/>
</dbReference>
<name>A0A501XJN2_9SPHN</name>
<evidence type="ECO:0000256" key="1">
    <source>
        <dbReference type="ARBA" id="ARBA00023015"/>
    </source>
</evidence>
<organism evidence="6 7">
    <name type="scientific">Sandaracinobacter neustonicus</name>
    <dbReference type="NCBI Taxonomy" id="1715348"/>
    <lineage>
        <taxon>Bacteria</taxon>
        <taxon>Pseudomonadati</taxon>
        <taxon>Pseudomonadota</taxon>
        <taxon>Alphaproteobacteria</taxon>
        <taxon>Sphingomonadales</taxon>
        <taxon>Sphingosinicellaceae</taxon>
        <taxon>Sandaracinobacter</taxon>
    </lineage>
</organism>
<dbReference type="PANTHER" id="PTHR43537:SF24">
    <property type="entry name" value="GLUCONATE OPERON TRANSCRIPTIONAL REPRESSOR"/>
    <property type="match status" value="1"/>
</dbReference>
<keyword evidence="2" id="KW-0238">DNA-binding</keyword>
<dbReference type="Pfam" id="PF00392">
    <property type="entry name" value="GntR"/>
    <property type="match status" value="1"/>
</dbReference>